<dbReference type="EMBL" id="JWIN03000022">
    <property type="protein sequence ID" value="KAB1259346.1"/>
    <property type="molecule type" value="Genomic_DNA"/>
</dbReference>
<dbReference type="Proteomes" id="UP000299084">
    <property type="component" value="Unassembled WGS sequence"/>
</dbReference>
<reference evidence="1 2" key="1">
    <citation type="journal article" date="2019" name="Mol. Ecol. Resour.">
        <title>Improving Illumina assemblies with Hi-C and long reads: an example with the North African dromedary.</title>
        <authorList>
            <person name="Elbers J.P."/>
            <person name="Rogers M.F."/>
            <person name="Perelman P.L."/>
            <person name="Proskuryakova A.A."/>
            <person name="Serdyukova N.A."/>
            <person name="Johnson W.E."/>
            <person name="Horin P."/>
            <person name="Corander J."/>
            <person name="Murphy D."/>
            <person name="Burger P.A."/>
        </authorList>
    </citation>
    <scope>NUCLEOTIDE SEQUENCE [LARGE SCALE GENOMIC DNA]</scope>
    <source>
        <strain evidence="1">Drom800</strain>
        <tissue evidence="1">Blood</tissue>
    </source>
</reference>
<dbReference type="PROSITE" id="PS00615">
    <property type="entry name" value="C_TYPE_LECTIN_1"/>
    <property type="match status" value="1"/>
</dbReference>
<dbReference type="SUPFAM" id="SSF56436">
    <property type="entry name" value="C-type lectin-like"/>
    <property type="match status" value="1"/>
</dbReference>
<organism evidence="1 2">
    <name type="scientific">Camelus dromedarius</name>
    <name type="common">Dromedary</name>
    <name type="synonym">Arabian camel</name>
    <dbReference type="NCBI Taxonomy" id="9838"/>
    <lineage>
        <taxon>Eukaryota</taxon>
        <taxon>Metazoa</taxon>
        <taxon>Chordata</taxon>
        <taxon>Craniata</taxon>
        <taxon>Vertebrata</taxon>
        <taxon>Euteleostomi</taxon>
        <taxon>Mammalia</taxon>
        <taxon>Eutheria</taxon>
        <taxon>Laurasiatheria</taxon>
        <taxon>Artiodactyla</taxon>
        <taxon>Tylopoda</taxon>
        <taxon>Camelidae</taxon>
        <taxon>Camelus</taxon>
    </lineage>
</organism>
<comment type="caution">
    <text evidence="1">The sequence shown here is derived from an EMBL/GenBank/DDBJ whole genome shotgun (WGS) entry which is preliminary data.</text>
</comment>
<evidence type="ECO:0008006" key="3">
    <source>
        <dbReference type="Google" id="ProtNLM"/>
    </source>
</evidence>
<dbReference type="InterPro" id="IPR018378">
    <property type="entry name" value="C-type_lectin_CS"/>
</dbReference>
<name>A0A5N4CK91_CAMDR</name>
<protein>
    <recommendedName>
        <fullName evidence="3">C-type lectin domain-containing protein</fullName>
    </recommendedName>
</protein>
<gene>
    <name evidence="1" type="ORF">Cadr_000025558</name>
</gene>
<dbReference type="InterPro" id="IPR016187">
    <property type="entry name" value="CTDL_fold"/>
</dbReference>
<dbReference type="Gene3D" id="3.10.100.10">
    <property type="entry name" value="Mannose-Binding Protein A, subunit A"/>
    <property type="match status" value="1"/>
</dbReference>
<proteinExistence type="predicted"/>
<dbReference type="AlphaFoldDB" id="A0A5N4CK91"/>
<feature type="non-terminal residue" evidence="1">
    <location>
        <position position="1"/>
    </location>
</feature>
<accession>A0A5N4CK91</accession>
<keyword evidence="2" id="KW-1185">Reference proteome</keyword>
<dbReference type="InterPro" id="IPR016186">
    <property type="entry name" value="C-type_lectin-like/link_sf"/>
</dbReference>
<evidence type="ECO:0000313" key="2">
    <source>
        <dbReference type="Proteomes" id="UP000299084"/>
    </source>
</evidence>
<sequence length="128" mass="14520">SCLRLSPVVKMTQQLQEGVTQLNEKALMEFHFASVPYLIQDFLTSTGQGYKSLRVRPSLTEDRAGASRLWPVCRGGRWASLYSNWDSKDLHDNGTAPACVKMVYHGHWSDFSCESESPVFICEKWQSC</sequence>
<evidence type="ECO:0000313" key="1">
    <source>
        <dbReference type="EMBL" id="KAB1259346.1"/>
    </source>
</evidence>